<keyword evidence="7" id="KW-1185">Reference proteome</keyword>
<dbReference type="EMBL" id="PZKE01000021">
    <property type="protein sequence ID" value="PTE13017.1"/>
    <property type="molecule type" value="Genomic_DNA"/>
</dbReference>
<comment type="caution">
    <text evidence="6">The sequence shown here is derived from an EMBL/GenBank/DDBJ whole genome shotgun (WGS) entry which is preliminary data.</text>
</comment>
<gene>
    <name evidence="6" type="ORF">C5F44_15710</name>
</gene>
<dbReference type="SUPFAM" id="SSF48498">
    <property type="entry name" value="Tetracyclin repressor-like, C-terminal domain"/>
    <property type="match status" value="1"/>
</dbReference>
<evidence type="ECO:0000256" key="2">
    <source>
        <dbReference type="ARBA" id="ARBA00023125"/>
    </source>
</evidence>
<accession>A0A2T4J570</accession>
<organism evidence="6 7">
    <name type="scientific">Fuscovulum blasticum DSM 2131</name>
    <dbReference type="NCBI Taxonomy" id="1188250"/>
    <lineage>
        <taxon>Bacteria</taxon>
        <taxon>Pseudomonadati</taxon>
        <taxon>Pseudomonadota</taxon>
        <taxon>Alphaproteobacteria</taxon>
        <taxon>Rhodobacterales</taxon>
        <taxon>Paracoccaceae</taxon>
        <taxon>Pseudogemmobacter</taxon>
    </lineage>
</organism>
<evidence type="ECO:0000256" key="1">
    <source>
        <dbReference type="ARBA" id="ARBA00023015"/>
    </source>
</evidence>
<dbReference type="InterPro" id="IPR009057">
    <property type="entry name" value="Homeodomain-like_sf"/>
</dbReference>
<dbReference type="InterPro" id="IPR036271">
    <property type="entry name" value="Tet_transcr_reg_TetR-rel_C_sf"/>
</dbReference>
<name>A0A2T4J570_FUSBL</name>
<dbReference type="Pfam" id="PF00440">
    <property type="entry name" value="TetR_N"/>
    <property type="match status" value="1"/>
</dbReference>
<evidence type="ECO:0000313" key="6">
    <source>
        <dbReference type="EMBL" id="PTE13017.1"/>
    </source>
</evidence>
<evidence type="ECO:0000256" key="4">
    <source>
        <dbReference type="PROSITE-ProRule" id="PRU00335"/>
    </source>
</evidence>
<dbReference type="Pfam" id="PF16859">
    <property type="entry name" value="TetR_C_11"/>
    <property type="match status" value="1"/>
</dbReference>
<dbReference type="Gene3D" id="1.10.357.10">
    <property type="entry name" value="Tetracycline Repressor, domain 2"/>
    <property type="match status" value="1"/>
</dbReference>
<dbReference type="InterPro" id="IPR001647">
    <property type="entry name" value="HTH_TetR"/>
</dbReference>
<dbReference type="PRINTS" id="PR00455">
    <property type="entry name" value="HTHTETR"/>
</dbReference>
<protein>
    <submittedName>
        <fullName evidence="6">TetR family transcriptional regulator</fullName>
    </submittedName>
</protein>
<dbReference type="PROSITE" id="PS50977">
    <property type="entry name" value="HTH_TETR_2"/>
    <property type="match status" value="1"/>
</dbReference>
<keyword evidence="2 4" id="KW-0238">DNA-binding</keyword>
<dbReference type="AlphaFoldDB" id="A0A2T4J570"/>
<sequence>MSDAARASIGARRNPETETAVLDAAAAIIAEEGFARLTIEAVARRARSGKATIYRWWPGRGHLLLALYTRAKSTLSTPDTGSLRGDLELYLAGMIRQWQGDEGTAGLGTLFRLLIAEAQTDETVRAAMQAERESRWLHIDRIVTQARDRGELNPAISVVAAERRIISVMWYLLLTDALPPPEATPALVADLMAGLTAG</sequence>
<dbReference type="SUPFAM" id="SSF46689">
    <property type="entry name" value="Homeodomain-like"/>
    <property type="match status" value="1"/>
</dbReference>
<dbReference type="InterPro" id="IPR011075">
    <property type="entry name" value="TetR_C"/>
</dbReference>
<feature type="domain" description="HTH tetR-type" evidence="5">
    <location>
        <begin position="15"/>
        <end position="75"/>
    </location>
</feature>
<feature type="DNA-binding region" description="H-T-H motif" evidence="4">
    <location>
        <begin position="38"/>
        <end position="57"/>
    </location>
</feature>
<evidence type="ECO:0000256" key="3">
    <source>
        <dbReference type="ARBA" id="ARBA00023163"/>
    </source>
</evidence>
<dbReference type="InterPro" id="IPR050109">
    <property type="entry name" value="HTH-type_TetR-like_transc_reg"/>
</dbReference>
<dbReference type="Proteomes" id="UP000241362">
    <property type="component" value="Unassembled WGS sequence"/>
</dbReference>
<proteinExistence type="predicted"/>
<reference evidence="6 7" key="1">
    <citation type="submission" date="2018-03" db="EMBL/GenBank/DDBJ databases">
        <title>Rhodobacter blasticus.</title>
        <authorList>
            <person name="Meyer T.E."/>
            <person name="Miller S."/>
            <person name="Lodha T."/>
            <person name="Gandham S."/>
            <person name="Chintalapati S."/>
            <person name="Chintalapati V.R."/>
        </authorList>
    </citation>
    <scope>NUCLEOTIDE SEQUENCE [LARGE SCALE GENOMIC DNA]</scope>
    <source>
        <strain evidence="6 7">DSM 2131</strain>
    </source>
</reference>
<keyword evidence="3" id="KW-0804">Transcription</keyword>
<dbReference type="Gene3D" id="1.10.10.60">
    <property type="entry name" value="Homeodomain-like"/>
    <property type="match status" value="1"/>
</dbReference>
<dbReference type="PANTHER" id="PTHR30055:SF148">
    <property type="entry name" value="TETR-FAMILY TRANSCRIPTIONAL REGULATOR"/>
    <property type="match status" value="1"/>
</dbReference>
<dbReference type="RefSeq" id="WP_107674493.1">
    <property type="nucleotide sequence ID" value="NZ_PZKE01000021.1"/>
</dbReference>
<dbReference type="PANTHER" id="PTHR30055">
    <property type="entry name" value="HTH-TYPE TRANSCRIPTIONAL REGULATOR RUTR"/>
    <property type="match status" value="1"/>
</dbReference>
<dbReference type="GO" id="GO:0003700">
    <property type="term" value="F:DNA-binding transcription factor activity"/>
    <property type="evidence" value="ECO:0007669"/>
    <property type="project" value="TreeGrafter"/>
</dbReference>
<evidence type="ECO:0000259" key="5">
    <source>
        <dbReference type="PROSITE" id="PS50977"/>
    </source>
</evidence>
<dbReference type="GO" id="GO:0000976">
    <property type="term" value="F:transcription cis-regulatory region binding"/>
    <property type="evidence" value="ECO:0007669"/>
    <property type="project" value="TreeGrafter"/>
</dbReference>
<evidence type="ECO:0000313" key="7">
    <source>
        <dbReference type="Proteomes" id="UP000241362"/>
    </source>
</evidence>
<keyword evidence="1" id="KW-0805">Transcription regulation</keyword>